<name>A0AB33INZ0_9ENTR</name>
<dbReference type="Proteomes" id="UP001319889">
    <property type="component" value="Plasmid pNUITMVK11-1"/>
</dbReference>
<organism evidence="1 2">
    <name type="scientific">Klebsiella quasipneumoniae</name>
    <dbReference type="NCBI Taxonomy" id="1463165"/>
    <lineage>
        <taxon>Bacteria</taxon>
        <taxon>Pseudomonadati</taxon>
        <taxon>Pseudomonadota</taxon>
        <taxon>Gammaproteobacteria</taxon>
        <taxon>Enterobacterales</taxon>
        <taxon>Enterobacteriaceae</taxon>
        <taxon>Klebsiella/Raoultella group</taxon>
        <taxon>Klebsiella</taxon>
        <taxon>Klebsiella pneumoniae complex</taxon>
    </lineage>
</organism>
<gene>
    <name evidence="1" type="ORF">NUITMVK11_3450</name>
</gene>
<proteinExistence type="predicted"/>
<keyword evidence="1" id="KW-0614">Plasmid</keyword>
<reference evidence="1 2" key="1">
    <citation type="submission" date="2021-09" db="EMBL/GenBank/DDBJ databases">
        <title>Whole genome sequencing of antimicrobial-resistant bacteria isolated from aquatic animals, plants, and environment in Asia.</title>
        <authorList>
            <person name="Hirabayashi A."/>
            <person name="Suzuki M."/>
        </authorList>
    </citation>
    <scope>NUCLEOTIDE SEQUENCE [LARGE SCALE GENOMIC DNA]</scope>
    <source>
        <strain evidence="1 2">NUITM-VK11</strain>
        <plasmid evidence="1 2">pNUITMVK11-1</plasmid>
    </source>
</reference>
<dbReference type="EMBL" id="AP025167">
    <property type="protein sequence ID" value="BDB32486.1"/>
    <property type="molecule type" value="Genomic_DNA"/>
</dbReference>
<evidence type="ECO:0000313" key="2">
    <source>
        <dbReference type="Proteomes" id="UP001319889"/>
    </source>
</evidence>
<accession>A0AB33INZ0</accession>
<geneLocation type="plasmid" evidence="1 2">
    <name>pNUITMVK11-1</name>
</geneLocation>
<protein>
    <submittedName>
        <fullName evidence="1">Uncharacterized protein</fullName>
    </submittedName>
</protein>
<dbReference type="AlphaFoldDB" id="A0AB33INZ0"/>
<sequence>MKDEIARQIAGLIELNKFNGYTLVSGEDWQKPTVTEILLVRGFIPLRPVWCSPPGAVCAGWLDWGCRSITLSVAEDSLPDAS</sequence>
<evidence type="ECO:0000313" key="1">
    <source>
        <dbReference type="EMBL" id="BDB32486.1"/>
    </source>
</evidence>